<organism evidence="3 4">
    <name type="scientific">Effrenium voratum</name>
    <dbReference type="NCBI Taxonomy" id="2562239"/>
    <lineage>
        <taxon>Eukaryota</taxon>
        <taxon>Sar</taxon>
        <taxon>Alveolata</taxon>
        <taxon>Dinophyceae</taxon>
        <taxon>Suessiales</taxon>
        <taxon>Symbiodiniaceae</taxon>
        <taxon>Effrenium</taxon>
    </lineage>
</organism>
<feature type="transmembrane region" description="Helical" evidence="2">
    <location>
        <begin position="274"/>
        <end position="297"/>
    </location>
</feature>
<feature type="transmembrane region" description="Helical" evidence="2">
    <location>
        <begin position="65"/>
        <end position="84"/>
    </location>
</feature>
<proteinExistence type="predicted"/>
<comment type="caution">
    <text evidence="3">The sequence shown here is derived from an EMBL/GenBank/DDBJ whole genome shotgun (WGS) entry which is preliminary data.</text>
</comment>
<protein>
    <submittedName>
        <fullName evidence="3">Uncharacterized protein</fullName>
    </submittedName>
</protein>
<feature type="region of interest" description="Disordered" evidence="1">
    <location>
        <begin position="1"/>
        <end position="20"/>
    </location>
</feature>
<feature type="transmembrane region" description="Helical" evidence="2">
    <location>
        <begin position="31"/>
        <end position="53"/>
    </location>
</feature>
<reference evidence="3" key="1">
    <citation type="submission" date="2023-08" db="EMBL/GenBank/DDBJ databases">
        <authorList>
            <person name="Chen Y."/>
            <person name="Shah S."/>
            <person name="Dougan E. K."/>
            <person name="Thang M."/>
            <person name="Chan C."/>
        </authorList>
    </citation>
    <scope>NUCLEOTIDE SEQUENCE</scope>
</reference>
<feature type="transmembrane region" description="Helical" evidence="2">
    <location>
        <begin position="96"/>
        <end position="119"/>
    </location>
</feature>
<keyword evidence="2" id="KW-0812">Transmembrane</keyword>
<name>A0AA36IY23_9DINO</name>
<evidence type="ECO:0000313" key="3">
    <source>
        <dbReference type="EMBL" id="CAJ1396078.1"/>
    </source>
</evidence>
<evidence type="ECO:0000256" key="1">
    <source>
        <dbReference type="SAM" id="MobiDB-lite"/>
    </source>
</evidence>
<evidence type="ECO:0000256" key="2">
    <source>
        <dbReference type="SAM" id="Phobius"/>
    </source>
</evidence>
<dbReference type="AlphaFoldDB" id="A0AA36IY23"/>
<keyword evidence="2" id="KW-0472">Membrane</keyword>
<accession>A0AA36IY23</accession>
<dbReference type="EMBL" id="CAUJNA010003217">
    <property type="protein sequence ID" value="CAJ1396078.1"/>
    <property type="molecule type" value="Genomic_DNA"/>
</dbReference>
<keyword evidence="2" id="KW-1133">Transmembrane helix</keyword>
<evidence type="ECO:0000313" key="4">
    <source>
        <dbReference type="Proteomes" id="UP001178507"/>
    </source>
</evidence>
<keyword evidence="4" id="KW-1185">Reference proteome</keyword>
<sequence>MAMPYSTFGPDAKRDEKPTGQVFMPGKRKRFNALAIALNLLVPTCAFAFISWALAFELHYDRPKLAWGSVVMGLAVAMFSYLMGRCSRHLDGPPMWYSFFAASLTFATLLGAFVGDYLYAGMMEASFDFQNLGSYPAVDPSRQKGQQLMDAGRVYFASGSKLDLAKSMSFQNFEEYCVVPIVKGDDELASYDFWAVGVNCCDQRDGVFRCGEFSNTHARSGLRYMEEGNRQYFRLAVQQAEAAFGIKANHPLFFTWTQDPLALVTAKVDTAWRLYGVGVGVHFFTNLFVVIVALMGFSRLGHF</sequence>
<dbReference type="Proteomes" id="UP001178507">
    <property type="component" value="Unassembled WGS sequence"/>
</dbReference>
<gene>
    <name evidence="3" type="ORF">EVOR1521_LOCUS20361</name>
</gene>